<dbReference type="Gene3D" id="3.40.50.300">
    <property type="entry name" value="P-loop containing nucleotide triphosphate hydrolases"/>
    <property type="match status" value="1"/>
</dbReference>
<name>A0ABQ8TJM9_PERAM</name>
<evidence type="ECO:0000313" key="7">
    <source>
        <dbReference type="Proteomes" id="UP001148838"/>
    </source>
</evidence>
<dbReference type="InterPro" id="IPR027417">
    <property type="entry name" value="P-loop_NTPase"/>
</dbReference>
<feature type="domain" description="Reverse transcriptase" evidence="5">
    <location>
        <begin position="104"/>
        <end position="168"/>
    </location>
</feature>
<evidence type="ECO:0000313" key="6">
    <source>
        <dbReference type="EMBL" id="KAJ4446346.1"/>
    </source>
</evidence>
<sequence length="172" mass="18598">MRHVQKGATGAMSILLKDAIQPTLMQTLEGTPVLVHAGPFANIAHGCSSIVADDIALKLVGPDGYVVTEAGFGSDIVARYGLLPMPKDLLPTGCRVSIDQFLSDAFPIHCGLKQGDALSPLLFNFTLEYAIRKVQDNREGLELNELHQLLVFADDVNMLGENPQTIRENMGI</sequence>
<dbReference type="SUPFAM" id="SSF56672">
    <property type="entry name" value="DNA/RNA polymerases"/>
    <property type="match status" value="1"/>
</dbReference>
<reference evidence="6 7" key="1">
    <citation type="journal article" date="2022" name="Allergy">
        <title>Genome assembly and annotation of Periplaneta americana reveal a comprehensive cockroach allergen profile.</title>
        <authorList>
            <person name="Wang L."/>
            <person name="Xiong Q."/>
            <person name="Saelim N."/>
            <person name="Wang L."/>
            <person name="Nong W."/>
            <person name="Wan A.T."/>
            <person name="Shi M."/>
            <person name="Liu X."/>
            <person name="Cao Q."/>
            <person name="Hui J.H.L."/>
            <person name="Sookrung N."/>
            <person name="Leung T.F."/>
            <person name="Tungtrongchitr A."/>
            <person name="Tsui S.K.W."/>
        </authorList>
    </citation>
    <scope>NUCLEOTIDE SEQUENCE [LARGE SCALE GENOMIC DNA]</scope>
    <source>
        <strain evidence="6">PWHHKU_190912</strain>
    </source>
</reference>
<keyword evidence="1" id="KW-0554">One-carbon metabolism</keyword>
<evidence type="ECO:0000256" key="1">
    <source>
        <dbReference type="ARBA" id="ARBA00022563"/>
    </source>
</evidence>
<dbReference type="InterPro" id="IPR000477">
    <property type="entry name" value="RT_dom"/>
</dbReference>
<dbReference type="InterPro" id="IPR000559">
    <property type="entry name" value="Formate_THF_ligase"/>
</dbReference>
<keyword evidence="3" id="KW-0547">Nucleotide-binding</keyword>
<keyword evidence="4" id="KW-0067">ATP-binding</keyword>
<comment type="caution">
    <text evidence="6">The sequence shown here is derived from an EMBL/GenBank/DDBJ whole genome shotgun (WGS) entry which is preliminary data.</text>
</comment>
<accession>A0ABQ8TJM9</accession>
<organism evidence="6 7">
    <name type="scientific">Periplaneta americana</name>
    <name type="common">American cockroach</name>
    <name type="synonym">Blatta americana</name>
    <dbReference type="NCBI Taxonomy" id="6978"/>
    <lineage>
        <taxon>Eukaryota</taxon>
        <taxon>Metazoa</taxon>
        <taxon>Ecdysozoa</taxon>
        <taxon>Arthropoda</taxon>
        <taxon>Hexapoda</taxon>
        <taxon>Insecta</taxon>
        <taxon>Pterygota</taxon>
        <taxon>Neoptera</taxon>
        <taxon>Polyneoptera</taxon>
        <taxon>Dictyoptera</taxon>
        <taxon>Blattodea</taxon>
        <taxon>Blattoidea</taxon>
        <taxon>Blattidae</taxon>
        <taxon>Blattinae</taxon>
        <taxon>Periplaneta</taxon>
    </lineage>
</organism>
<proteinExistence type="predicted"/>
<keyword evidence="7" id="KW-1185">Reference proteome</keyword>
<dbReference type="Proteomes" id="UP001148838">
    <property type="component" value="Unassembled WGS sequence"/>
</dbReference>
<dbReference type="SUPFAM" id="SSF52540">
    <property type="entry name" value="P-loop containing nucleoside triphosphate hydrolases"/>
    <property type="match status" value="1"/>
</dbReference>
<gene>
    <name evidence="6" type="ORF">ANN_13041</name>
</gene>
<evidence type="ECO:0000256" key="4">
    <source>
        <dbReference type="ARBA" id="ARBA00022840"/>
    </source>
</evidence>
<protein>
    <recommendedName>
        <fullName evidence="5">Reverse transcriptase domain-containing protein</fullName>
    </recommendedName>
</protein>
<evidence type="ECO:0000256" key="3">
    <source>
        <dbReference type="ARBA" id="ARBA00022741"/>
    </source>
</evidence>
<evidence type="ECO:0000256" key="2">
    <source>
        <dbReference type="ARBA" id="ARBA00022598"/>
    </source>
</evidence>
<dbReference type="Pfam" id="PF00078">
    <property type="entry name" value="RVT_1"/>
    <property type="match status" value="1"/>
</dbReference>
<keyword evidence="2" id="KW-0436">Ligase</keyword>
<dbReference type="Pfam" id="PF01268">
    <property type="entry name" value="FTHFS"/>
    <property type="match status" value="1"/>
</dbReference>
<dbReference type="InterPro" id="IPR043502">
    <property type="entry name" value="DNA/RNA_pol_sf"/>
</dbReference>
<dbReference type="EMBL" id="JAJSOF020000009">
    <property type="protein sequence ID" value="KAJ4446346.1"/>
    <property type="molecule type" value="Genomic_DNA"/>
</dbReference>
<evidence type="ECO:0000259" key="5">
    <source>
        <dbReference type="Pfam" id="PF00078"/>
    </source>
</evidence>